<evidence type="ECO:0000313" key="2">
    <source>
        <dbReference type="EMBL" id="HET98400.1"/>
    </source>
</evidence>
<feature type="transmembrane region" description="Helical" evidence="1">
    <location>
        <begin position="6"/>
        <end position="27"/>
    </location>
</feature>
<comment type="caution">
    <text evidence="2">The sequence shown here is derived from an EMBL/GenBank/DDBJ whole genome shotgun (WGS) entry which is preliminary data.</text>
</comment>
<organism evidence="2">
    <name type="scientific">Desulfurivibrio alkaliphilus</name>
    <dbReference type="NCBI Taxonomy" id="427923"/>
    <lineage>
        <taxon>Bacteria</taxon>
        <taxon>Pseudomonadati</taxon>
        <taxon>Thermodesulfobacteriota</taxon>
        <taxon>Desulfobulbia</taxon>
        <taxon>Desulfobulbales</taxon>
        <taxon>Desulfobulbaceae</taxon>
        <taxon>Desulfurivibrio</taxon>
    </lineage>
</organism>
<evidence type="ECO:0000256" key="1">
    <source>
        <dbReference type="SAM" id="Phobius"/>
    </source>
</evidence>
<sequence>MEIKSLILGLVFTMGVFAVKSGAGLGHGLRRQAGVRRNLLVAGGFVWGYLLLFALAWLMVVRFDFLAHLQTVMTLAAGGMLLHFLLAALLLVWGVVLLQKRGHQPAVAGRGWLLLALPCPVCFAVILFSMAFLDNLLPGNPWLIAWLAGGFMAVSLGSGLFFFFLSQKLDGQGLGMVMVLAALYFLVTIAIVPQFGDLERIYRISSNMVVPADSRQLLLLGAMALAFGFGFIQSLRRPL</sequence>
<evidence type="ECO:0008006" key="3">
    <source>
        <dbReference type="Google" id="ProtNLM"/>
    </source>
</evidence>
<feature type="transmembrane region" description="Helical" evidence="1">
    <location>
        <begin position="144"/>
        <end position="165"/>
    </location>
</feature>
<dbReference type="EMBL" id="DSDS01000152">
    <property type="protein sequence ID" value="HET98400.1"/>
    <property type="molecule type" value="Genomic_DNA"/>
</dbReference>
<dbReference type="InterPro" id="IPR017199">
    <property type="entry name" value="UCP037409_transporter"/>
</dbReference>
<keyword evidence="1" id="KW-1133">Transmembrane helix</keyword>
<name>A0A7C2TGZ7_9BACT</name>
<dbReference type="Pfam" id="PF09930">
    <property type="entry name" value="DUF2162"/>
    <property type="match status" value="1"/>
</dbReference>
<feature type="transmembrane region" description="Helical" evidence="1">
    <location>
        <begin position="111"/>
        <end position="132"/>
    </location>
</feature>
<dbReference type="AlphaFoldDB" id="A0A7C2TGZ7"/>
<protein>
    <recommendedName>
        <fullName evidence="3">Transporter</fullName>
    </recommendedName>
</protein>
<keyword evidence="1" id="KW-0472">Membrane</keyword>
<feature type="transmembrane region" description="Helical" evidence="1">
    <location>
        <begin position="177"/>
        <end position="196"/>
    </location>
</feature>
<accession>A0A7C2TGZ7</accession>
<feature type="transmembrane region" description="Helical" evidence="1">
    <location>
        <begin position="39"/>
        <end position="60"/>
    </location>
</feature>
<keyword evidence="1" id="KW-0812">Transmembrane</keyword>
<gene>
    <name evidence="2" type="ORF">ENN98_06875</name>
</gene>
<proteinExistence type="predicted"/>
<dbReference type="Proteomes" id="UP000885986">
    <property type="component" value="Unassembled WGS sequence"/>
</dbReference>
<reference evidence="2" key="1">
    <citation type="journal article" date="2020" name="mSystems">
        <title>Genome- and Community-Level Interaction Insights into Carbon Utilization and Element Cycling Functions of Hydrothermarchaeota in Hydrothermal Sediment.</title>
        <authorList>
            <person name="Zhou Z."/>
            <person name="Liu Y."/>
            <person name="Xu W."/>
            <person name="Pan J."/>
            <person name="Luo Z.H."/>
            <person name="Li M."/>
        </authorList>
    </citation>
    <scope>NUCLEOTIDE SEQUENCE [LARGE SCALE GENOMIC DNA]</scope>
    <source>
        <strain evidence="2">SpSt-1224</strain>
    </source>
</reference>
<feature type="transmembrane region" description="Helical" evidence="1">
    <location>
        <begin position="216"/>
        <end position="235"/>
    </location>
</feature>
<feature type="transmembrane region" description="Helical" evidence="1">
    <location>
        <begin position="80"/>
        <end position="99"/>
    </location>
</feature>